<dbReference type="Gene3D" id="1.10.418.10">
    <property type="entry name" value="Calponin-like domain"/>
    <property type="match status" value="1"/>
</dbReference>
<evidence type="ECO:0000256" key="3">
    <source>
        <dbReference type="ARBA" id="ARBA00058372"/>
    </source>
</evidence>
<dbReference type="InterPro" id="IPR052111">
    <property type="entry name" value="Spermatogenesis_Ciliary_MAP"/>
</dbReference>
<dbReference type="FunFam" id="1.10.418.10:FF:000061">
    <property type="entry name" value="Spermatogenesis associated 4"/>
    <property type="match status" value="1"/>
</dbReference>
<dbReference type="InterPro" id="IPR036872">
    <property type="entry name" value="CH_dom_sf"/>
</dbReference>
<comment type="subcellular location">
    <subcellularLocation>
        <location evidence="1">Nucleus</location>
    </subcellularLocation>
</comment>
<dbReference type="PANTHER" id="PTHR12509">
    <property type="entry name" value="SPERMATOGENESIS-ASSOCIATED 4-RELATED"/>
    <property type="match status" value="1"/>
</dbReference>
<keyword evidence="8" id="KW-1185">Reference proteome</keyword>
<proteinExistence type="predicted"/>
<dbReference type="PANTHER" id="PTHR12509:SF8">
    <property type="entry name" value="SPERMATOGENESIS-ASSOCIATED PROTEIN 4"/>
    <property type="match status" value="1"/>
</dbReference>
<comment type="function">
    <text evidence="3">May play a role in apoptosis regulation.</text>
</comment>
<dbReference type="GO" id="GO:0008017">
    <property type="term" value="F:microtubule binding"/>
    <property type="evidence" value="ECO:0007669"/>
    <property type="project" value="TreeGrafter"/>
</dbReference>
<dbReference type="EnsemblMetazoa" id="G26121.3">
    <property type="protein sequence ID" value="G26121.3:cds"/>
    <property type="gene ID" value="G26121"/>
</dbReference>
<name>A0A8W8L6D6_MAGGI</name>
<dbReference type="Pfam" id="PF06294">
    <property type="entry name" value="CH_2"/>
    <property type="match status" value="1"/>
</dbReference>
<evidence type="ECO:0000256" key="1">
    <source>
        <dbReference type="ARBA" id="ARBA00004123"/>
    </source>
</evidence>
<reference evidence="7" key="1">
    <citation type="submission" date="2022-08" db="UniProtKB">
        <authorList>
            <consortium name="EnsemblMetazoa"/>
        </authorList>
    </citation>
    <scope>IDENTIFICATION</scope>
    <source>
        <strain evidence="7">05x7-T-G4-1.051#20</strain>
    </source>
</reference>
<feature type="domain" description="CH-like" evidence="6">
    <location>
        <begin position="8"/>
        <end position="102"/>
    </location>
</feature>
<dbReference type="GO" id="GO:0005930">
    <property type="term" value="C:axoneme"/>
    <property type="evidence" value="ECO:0007669"/>
    <property type="project" value="TreeGrafter"/>
</dbReference>
<evidence type="ECO:0000259" key="6">
    <source>
        <dbReference type="Pfam" id="PF06294"/>
    </source>
</evidence>
<evidence type="ECO:0000256" key="2">
    <source>
        <dbReference type="ARBA" id="ARBA00023242"/>
    </source>
</evidence>
<evidence type="ECO:0000256" key="4">
    <source>
        <dbReference type="ARBA" id="ARBA00071322"/>
    </source>
</evidence>
<evidence type="ECO:0000256" key="5">
    <source>
        <dbReference type="SAM" id="MobiDB-lite"/>
    </source>
</evidence>
<dbReference type="Proteomes" id="UP000005408">
    <property type="component" value="Unassembled WGS sequence"/>
</dbReference>
<feature type="region of interest" description="Disordered" evidence="5">
    <location>
        <begin position="198"/>
        <end position="242"/>
    </location>
</feature>
<organism evidence="7 8">
    <name type="scientific">Magallana gigas</name>
    <name type="common">Pacific oyster</name>
    <name type="synonym">Crassostrea gigas</name>
    <dbReference type="NCBI Taxonomy" id="29159"/>
    <lineage>
        <taxon>Eukaryota</taxon>
        <taxon>Metazoa</taxon>
        <taxon>Spiralia</taxon>
        <taxon>Lophotrochozoa</taxon>
        <taxon>Mollusca</taxon>
        <taxon>Bivalvia</taxon>
        <taxon>Autobranchia</taxon>
        <taxon>Pteriomorphia</taxon>
        <taxon>Ostreida</taxon>
        <taxon>Ostreoidea</taxon>
        <taxon>Ostreidae</taxon>
        <taxon>Magallana</taxon>
    </lineage>
</organism>
<dbReference type="AlphaFoldDB" id="A0A8W8L6D6"/>
<evidence type="ECO:0000313" key="7">
    <source>
        <dbReference type="EnsemblMetazoa" id="G26121.3:cds"/>
    </source>
</evidence>
<feature type="compositionally biased region" description="Polar residues" evidence="5">
    <location>
        <begin position="211"/>
        <end position="227"/>
    </location>
</feature>
<dbReference type="InterPro" id="IPR010441">
    <property type="entry name" value="CH_2"/>
</dbReference>
<dbReference type="GO" id="GO:0005634">
    <property type="term" value="C:nucleus"/>
    <property type="evidence" value="ECO:0007669"/>
    <property type="project" value="UniProtKB-SubCell"/>
</dbReference>
<sequence>MSGLPREVLKWIQSLDLTWQIKQAKWDLTNGYLIAEIFSWYFPQDIQMHSYNNGTSLDSKLKNWSLLKLFIKRHKLEIPEELIEGTIHCKEGAAPALCERIYELLTNRKWVSARVKKQPSEFEADFTDSAYQLQLPMHARSTASKAVKNNLRITESMADPNLILNAQKAQKIINDHIQHRNLERFENPERFDVKPTLGEKCLRRPPPQPSQPTFDAESTQHTFTVDPSQKPGGEDNPLPMSREPSVQFKEIEYLFALLKETVLNEDRPMIDWGSATMIHSNMSN</sequence>
<protein>
    <recommendedName>
        <fullName evidence="4">Spermatogenesis-associated protein 4</fullName>
    </recommendedName>
</protein>
<accession>A0A8W8L6D6</accession>
<keyword evidence="2" id="KW-0539">Nucleus</keyword>
<dbReference type="GO" id="GO:0051493">
    <property type="term" value="P:regulation of cytoskeleton organization"/>
    <property type="evidence" value="ECO:0007669"/>
    <property type="project" value="TreeGrafter"/>
</dbReference>
<evidence type="ECO:0000313" key="8">
    <source>
        <dbReference type="Proteomes" id="UP000005408"/>
    </source>
</evidence>